<comment type="caution">
    <text evidence="2">The sequence shown here is derived from an EMBL/GenBank/DDBJ whole genome shotgun (WGS) entry which is preliminary data.</text>
</comment>
<organism evidence="2 3">
    <name type="scientific">Sneathiella sedimenti</name>
    <dbReference type="NCBI Taxonomy" id="2816034"/>
    <lineage>
        <taxon>Bacteria</taxon>
        <taxon>Pseudomonadati</taxon>
        <taxon>Pseudomonadota</taxon>
        <taxon>Alphaproteobacteria</taxon>
        <taxon>Sneathiellales</taxon>
        <taxon>Sneathiellaceae</taxon>
        <taxon>Sneathiella</taxon>
    </lineage>
</organism>
<feature type="transmembrane region" description="Helical" evidence="1">
    <location>
        <begin position="12"/>
        <end position="29"/>
    </location>
</feature>
<dbReference type="EMBL" id="JAFLNC010000001">
    <property type="protein sequence ID" value="MBO0332836.1"/>
    <property type="molecule type" value="Genomic_DNA"/>
</dbReference>
<protein>
    <recommendedName>
        <fullName evidence="4">PH domain-containing protein</fullName>
    </recommendedName>
</protein>
<keyword evidence="1" id="KW-0812">Transmembrane</keyword>
<evidence type="ECO:0000313" key="3">
    <source>
        <dbReference type="Proteomes" id="UP000664761"/>
    </source>
</evidence>
<keyword evidence="1" id="KW-1133">Transmembrane helix</keyword>
<keyword evidence="1" id="KW-0472">Membrane</keyword>
<sequence>MFTYPLRSLLGSYLRALFGVTLTLVPLLLLNPISVIVYLLVFLLCAFVWYGLRAILRQFTCFEVSGAGIVMSGPIRRHIKWEELDGFNLNYYSTRRDREAGWMHLKLKGGGARLSIDSSISGFEELVRLVSQAAAENGLVPDKNTARNMQALGITRPDRRPSVAFGTANQ</sequence>
<dbReference type="RefSeq" id="WP_207042630.1">
    <property type="nucleotide sequence ID" value="NZ_JAFLNC010000001.1"/>
</dbReference>
<dbReference type="Proteomes" id="UP000664761">
    <property type="component" value="Unassembled WGS sequence"/>
</dbReference>
<proteinExistence type="predicted"/>
<evidence type="ECO:0008006" key="4">
    <source>
        <dbReference type="Google" id="ProtNLM"/>
    </source>
</evidence>
<keyword evidence="3" id="KW-1185">Reference proteome</keyword>
<reference evidence="2 3" key="1">
    <citation type="submission" date="2021-03" db="EMBL/GenBank/DDBJ databases">
        <title>Sneathiella sp. CAU 1612 isolated from Kang Won-do.</title>
        <authorList>
            <person name="Kim W."/>
        </authorList>
    </citation>
    <scope>NUCLEOTIDE SEQUENCE [LARGE SCALE GENOMIC DNA]</scope>
    <source>
        <strain evidence="2 3">CAU 1612</strain>
    </source>
</reference>
<accession>A0ABS3F2V0</accession>
<gene>
    <name evidence="2" type="ORF">J0X12_04380</name>
</gene>
<evidence type="ECO:0000313" key="2">
    <source>
        <dbReference type="EMBL" id="MBO0332836.1"/>
    </source>
</evidence>
<evidence type="ECO:0000256" key="1">
    <source>
        <dbReference type="SAM" id="Phobius"/>
    </source>
</evidence>
<name>A0ABS3F2V0_9PROT</name>
<feature type="transmembrane region" description="Helical" evidence="1">
    <location>
        <begin position="35"/>
        <end position="52"/>
    </location>
</feature>